<dbReference type="Pfam" id="PF01936">
    <property type="entry name" value="NYN"/>
    <property type="match status" value="1"/>
</dbReference>
<feature type="domain" description="NYN" evidence="1">
    <location>
        <begin position="24"/>
        <end position="93"/>
    </location>
</feature>
<evidence type="ECO:0000259" key="1">
    <source>
        <dbReference type="Pfam" id="PF01936"/>
    </source>
</evidence>
<evidence type="ECO:0000313" key="2">
    <source>
        <dbReference type="EMBL" id="KKT37290.1"/>
    </source>
</evidence>
<proteinExistence type="predicted"/>
<dbReference type="InterPro" id="IPR047140">
    <property type="entry name" value="LabA"/>
</dbReference>
<dbReference type="Proteomes" id="UP000034617">
    <property type="component" value="Unassembled WGS sequence"/>
</dbReference>
<dbReference type="PANTHER" id="PTHR35458:SF2">
    <property type="entry name" value="SLR0755 PROTEIN"/>
    <property type="match status" value="1"/>
</dbReference>
<comment type="caution">
    <text evidence="2">The sequence shown here is derived from an EMBL/GenBank/DDBJ whole genome shotgun (WGS) entry which is preliminary data.</text>
</comment>
<dbReference type="AlphaFoldDB" id="A0A0G1GRU1"/>
<organism evidence="2 3">
    <name type="scientific">Candidatus Gottesmanbacteria bacterium GW2011_GWB1_44_11c</name>
    <dbReference type="NCBI Taxonomy" id="1618447"/>
    <lineage>
        <taxon>Bacteria</taxon>
        <taxon>Candidatus Gottesmaniibacteriota</taxon>
    </lineage>
</organism>
<dbReference type="Gene3D" id="3.40.50.1010">
    <property type="entry name" value="5'-nuclease"/>
    <property type="match status" value="1"/>
</dbReference>
<sequence length="105" mass="12295">MVTKPLKKILLDKNDLMFTHSKDGYIYKANFDVEMTADMLLETDGINRVIIFSGDSDFAYLVKRLKNLGRSITIISSRKTIAWELKLERVEIIFLEDIKRRIKKI</sequence>
<dbReference type="EMBL" id="LCHM01000030">
    <property type="protein sequence ID" value="KKT37290.1"/>
    <property type="molecule type" value="Genomic_DNA"/>
</dbReference>
<dbReference type="InterPro" id="IPR021139">
    <property type="entry name" value="NYN"/>
</dbReference>
<dbReference type="GO" id="GO:0004540">
    <property type="term" value="F:RNA nuclease activity"/>
    <property type="evidence" value="ECO:0007669"/>
    <property type="project" value="InterPro"/>
</dbReference>
<dbReference type="PANTHER" id="PTHR35458">
    <property type="entry name" value="SLR0755 PROTEIN"/>
    <property type="match status" value="1"/>
</dbReference>
<name>A0A0G1GRU1_9BACT</name>
<evidence type="ECO:0000313" key="3">
    <source>
        <dbReference type="Proteomes" id="UP000034617"/>
    </source>
</evidence>
<accession>A0A0G1GRU1</accession>
<protein>
    <recommendedName>
        <fullName evidence="1">NYN domain-containing protein</fullName>
    </recommendedName>
</protein>
<reference evidence="2 3" key="1">
    <citation type="journal article" date="2015" name="Nature">
        <title>rRNA introns, odd ribosomes, and small enigmatic genomes across a large radiation of phyla.</title>
        <authorList>
            <person name="Brown C.T."/>
            <person name="Hug L.A."/>
            <person name="Thomas B.C."/>
            <person name="Sharon I."/>
            <person name="Castelle C.J."/>
            <person name="Singh A."/>
            <person name="Wilkins M.J."/>
            <person name="Williams K.H."/>
            <person name="Banfield J.F."/>
        </authorList>
    </citation>
    <scope>NUCLEOTIDE SEQUENCE [LARGE SCALE GENOMIC DNA]</scope>
</reference>
<gene>
    <name evidence="2" type="ORF">UW22_C0030G0008</name>
</gene>